<dbReference type="InterPro" id="IPR008437">
    <property type="entry name" value="Minor_structural_calicivir"/>
</dbReference>
<evidence type="ECO:0000313" key="2">
    <source>
        <dbReference type="EMBL" id="AEM37582.1"/>
    </source>
</evidence>
<feature type="compositionally biased region" description="Pro residues" evidence="1">
    <location>
        <begin position="148"/>
        <end position="167"/>
    </location>
</feature>
<protein>
    <submittedName>
        <fullName evidence="2">VP2 capsid</fullName>
    </submittedName>
</protein>
<evidence type="ECO:0000256" key="1">
    <source>
        <dbReference type="SAM" id="MobiDB-lite"/>
    </source>
</evidence>
<reference evidence="2" key="2">
    <citation type="submission" date="2014-04" db="EMBL/GenBank/DDBJ databases">
        <authorList>
            <person name="Li L."/>
            <person name="Oka T."/>
            <person name="Wang C."/>
            <person name="Wang Q."/>
            <person name="Delwart E."/>
        </authorList>
    </citation>
    <scope>NUCLEOTIDE SEQUENCE</scope>
    <source>
        <strain evidence="2">9775</strain>
    </source>
</reference>
<name>G1JYZ1_9CALI</name>
<accession>G1JYZ1</accession>
<organism evidence="2">
    <name type="scientific">California sea lion sapovirus 1</name>
    <dbReference type="NCBI Taxonomy" id="1073970"/>
    <lineage>
        <taxon>Viruses</taxon>
        <taxon>Riboviria</taxon>
        <taxon>Orthornavirae</taxon>
        <taxon>Pisuviricota</taxon>
        <taxon>Pisoniviricetes</taxon>
        <taxon>Picornavirales</taxon>
        <taxon>Caliciviridae</taxon>
        <taxon>Sapovirus</taxon>
    </lineage>
</organism>
<dbReference type="Pfam" id="PF05752">
    <property type="entry name" value="Calici_MSP"/>
    <property type="match status" value="1"/>
</dbReference>
<proteinExistence type="predicted"/>
<feature type="region of interest" description="Disordered" evidence="1">
    <location>
        <begin position="130"/>
        <end position="167"/>
    </location>
</feature>
<dbReference type="EMBL" id="JN420370">
    <property type="protein sequence ID" value="AEM37582.1"/>
    <property type="molecule type" value="Genomic_RNA"/>
</dbReference>
<reference evidence="2" key="1">
    <citation type="journal article" date="2011" name="J. Virol.">
        <title>The fecal viral flora of california sea lions.</title>
        <authorList>
            <person name="Li L."/>
            <person name="Shan T."/>
            <person name="Wang C."/>
            <person name="Cote C."/>
            <person name="Kolman J."/>
            <person name="Onions D."/>
            <person name="Gulland F.M."/>
            <person name="Delwart E."/>
        </authorList>
    </citation>
    <scope>NUCLEOTIDE SEQUENCE</scope>
    <source>
        <strain evidence="2">9775</strain>
    </source>
</reference>
<sequence>MSWLVGALQASGGLTDMAGTIGGIVYQQQHVHQLKRQNDLQLEWMRRNEQLQRDAMQMTWDLSTQAPSLRVKEALAAGFDPLSARQLAGSSERRISGYLEQPIRTIGEAVATRSTGNLATMSNAMQTFQQGSPFGMRAPAGFANPNYQPRPNPPRVNLGPRPPVSNV</sequence>